<accession>X6LTG0</accession>
<dbReference type="SUPFAM" id="SSF53067">
    <property type="entry name" value="Actin-like ATPase domain"/>
    <property type="match status" value="1"/>
</dbReference>
<dbReference type="InterPro" id="IPR013126">
    <property type="entry name" value="Hsp_70_fam"/>
</dbReference>
<reference evidence="3 4" key="1">
    <citation type="journal article" date="2013" name="Curr. Biol.">
        <title>The Genome of the Foraminiferan Reticulomyxa filosa.</title>
        <authorList>
            <person name="Glockner G."/>
            <person name="Hulsmann N."/>
            <person name="Schleicher M."/>
            <person name="Noegel A.A."/>
            <person name="Eichinger L."/>
            <person name="Gallinger C."/>
            <person name="Pawlowski J."/>
            <person name="Sierra R."/>
            <person name="Euteneuer U."/>
            <person name="Pillet L."/>
            <person name="Moustafa A."/>
            <person name="Platzer M."/>
            <person name="Groth M."/>
            <person name="Szafranski K."/>
            <person name="Schliwa M."/>
        </authorList>
    </citation>
    <scope>NUCLEOTIDE SEQUENCE [LARGE SCALE GENOMIC DNA]</scope>
</reference>
<dbReference type="GO" id="GO:0005524">
    <property type="term" value="F:ATP binding"/>
    <property type="evidence" value="ECO:0007669"/>
    <property type="project" value="UniProtKB-KW"/>
</dbReference>
<dbReference type="InterPro" id="IPR043129">
    <property type="entry name" value="ATPase_NBD"/>
</dbReference>
<dbReference type="Gene3D" id="3.30.420.40">
    <property type="match status" value="2"/>
</dbReference>
<dbReference type="AlphaFoldDB" id="X6LTG0"/>
<evidence type="ECO:0000313" key="4">
    <source>
        <dbReference type="Proteomes" id="UP000023152"/>
    </source>
</evidence>
<keyword evidence="2" id="KW-0067">ATP-binding</keyword>
<name>X6LTG0_RETFI</name>
<sequence>MVGGSTFIPRINQLVKDFFKDSTATIWNTIDGNEVVAHGAAIYAAVSNAEASLNDHLWSYQRAQLNSSNKHLALPKPKIGSTHAAAMFKILMTTLPKARISMYAPTNNFIQEFLDEIKSDVLTDDTKTESANPNFEKSEMIKYLQTEPTNNIKNGVGVNIDTNGLSEFELWLTMRSQSLETVLKRFLKQGPDNFDIDTVIISNNKELTTKFLTVHENIQQDFKNSIFLFRPTSLENISGNESICIFFFFFFKSIRPVQIWRMLQKIKNAKRDI</sequence>
<gene>
    <name evidence="3" type="ORF">RFI_33029</name>
</gene>
<evidence type="ECO:0000256" key="1">
    <source>
        <dbReference type="ARBA" id="ARBA00022741"/>
    </source>
</evidence>
<dbReference type="Pfam" id="PF00012">
    <property type="entry name" value="HSP70"/>
    <property type="match status" value="1"/>
</dbReference>
<evidence type="ECO:0000256" key="2">
    <source>
        <dbReference type="ARBA" id="ARBA00022840"/>
    </source>
</evidence>
<dbReference type="GO" id="GO:0140662">
    <property type="term" value="F:ATP-dependent protein folding chaperone"/>
    <property type="evidence" value="ECO:0007669"/>
    <property type="project" value="InterPro"/>
</dbReference>
<keyword evidence="4" id="KW-1185">Reference proteome</keyword>
<proteinExistence type="predicted"/>
<protein>
    <submittedName>
        <fullName evidence="3">Uncharacterized protein</fullName>
    </submittedName>
</protein>
<comment type="caution">
    <text evidence="3">The sequence shown here is derived from an EMBL/GenBank/DDBJ whole genome shotgun (WGS) entry which is preliminary data.</text>
</comment>
<keyword evidence="1" id="KW-0547">Nucleotide-binding</keyword>
<dbReference type="Proteomes" id="UP000023152">
    <property type="component" value="Unassembled WGS sequence"/>
</dbReference>
<organism evidence="3 4">
    <name type="scientific">Reticulomyxa filosa</name>
    <dbReference type="NCBI Taxonomy" id="46433"/>
    <lineage>
        <taxon>Eukaryota</taxon>
        <taxon>Sar</taxon>
        <taxon>Rhizaria</taxon>
        <taxon>Retaria</taxon>
        <taxon>Foraminifera</taxon>
        <taxon>Monothalamids</taxon>
        <taxon>Reticulomyxidae</taxon>
        <taxon>Reticulomyxa</taxon>
    </lineage>
</organism>
<dbReference type="EMBL" id="ASPP01029445">
    <property type="protein sequence ID" value="ETO04367.1"/>
    <property type="molecule type" value="Genomic_DNA"/>
</dbReference>
<evidence type="ECO:0000313" key="3">
    <source>
        <dbReference type="EMBL" id="ETO04367.1"/>
    </source>
</evidence>